<protein>
    <submittedName>
        <fullName evidence="1">Uncharacterized protein</fullName>
    </submittedName>
</protein>
<reference evidence="1" key="1">
    <citation type="submission" date="2020-09" db="EMBL/GenBank/DDBJ databases">
        <title>A novel bacterium of genus Paenibacillus, isolated from South China Sea.</title>
        <authorList>
            <person name="Huang H."/>
            <person name="Mo K."/>
            <person name="Hu Y."/>
        </authorList>
    </citation>
    <scope>NUCLEOTIDE SEQUENCE</scope>
    <source>
        <strain evidence="1">IB182496</strain>
    </source>
</reference>
<evidence type="ECO:0000313" key="1">
    <source>
        <dbReference type="EMBL" id="MBD2846532.1"/>
    </source>
</evidence>
<dbReference type="RefSeq" id="WP_190919044.1">
    <property type="nucleotide sequence ID" value="NZ_JACXIZ010000025.1"/>
</dbReference>
<dbReference type="EMBL" id="JACXIZ010000025">
    <property type="protein sequence ID" value="MBD2846532.1"/>
    <property type="molecule type" value="Genomic_DNA"/>
</dbReference>
<gene>
    <name evidence="1" type="ORF">IDH44_15130</name>
</gene>
<dbReference type="AlphaFoldDB" id="A0A927BUF9"/>
<proteinExistence type="predicted"/>
<organism evidence="1 2">
    <name type="scientific">Paenibacillus sabuli</name>
    <dbReference type="NCBI Taxonomy" id="2772509"/>
    <lineage>
        <taxon>Bacteria</taxon>
        <taxon>Bacillati</taxon>
        <taxon>Bacillota</taxon>
        <taxon>Bacilli</taxon>
        <taxon>Bacillales</taxon>
        <taxon>Paenibacillaceae</taxon>
        <taxon>Paenibacillus</taxon>
    </lineage>
</organism>
<keyword evidence="2" id="KW-1185">Reference proteome</keyword>
<accession>A0A927BUF9</accession>
<dbReference type="Proteomes" id="UP000621560">
    <property type="component" value="Unassembled WGS sequence"/>
</dbReference>
<evidence type="ECO:0000313" key="2">
    <source>
        <dbReference type="Proteomes" id="UP000621560"/>
    </source>
</evidence>
<name>A0A927BUF9_9BACL</name>
<sequence length="206" mass="22580">MLSAFNVIVALNFFRAIPIALSEWGTAGGGAGWLEGNVVPAPGGGLVNMLRLTTDPVWDLVALTTVEAQGAALRFDPATGFARLPGGSHKFTVRRDAATGLYVTLSNQGEDRTRPVLRERLSMFASEDLRRWFHVITLMAADPGEDPERARMKTGFQYADWILDGVSLLYVVRVSYDGAHSFHDSNRIVFGAVGDYRALLEARRPK</sequence>
<comment type="caution">
    <text evidence="1">The sequence shown here is derived from an EMBL/GenBank/DDBJ whole genome shotgun (WGS) entry which is preliminary data.</text>
</comment>